<name>A0A318LY05_9PSEU</name>
<reference evidence="4 5" key="1">
    <citation type="submission" date="2016-07" db="EMBL/GenBank/DDBJ databases">
        <title>Draft genome sequence of Prauserella sp. YIM 121212, isolated from alkaline soil.</title>
        <authorList>
            <person name="Ruckert C."/>
            <person name="Albersmeier A."/>
            <person name="Jiang C.-L."/>
            <person name="Jiang Y."/>
            <person name="Kalinowski J."/>
            <person name="Schneider O."/>
            <person name="Winkler A."/>
            <person name="Zotchev S.B."/>
        </authorList>
    </citation>
    <scope>NUCLEOTIDE SEQUENCE [LARGE SCALE GENOMIC DNA]</scope>
    <source>
        <strain evidence="4 5">YIM 121212</strain>
    </source>
</reference>
<dbReference type="Pfam" id="PF02738">
    <property type="entry name" value="MoCoBD_1"/>
    <property type="match status" value="1"/>
</dbReference>
<dbReference type="OrthoDB" id="135295at2"/>
<feature type="domain" description="Aldehyde oxidase/xanthine dehydrogenase a/b hammerhead" evidence="3">
    <location>
        <begin position="16"/>
        <end position="128"/>
    </location>
</feature>
<dbReference type="InterPro" id="IPR016208">
    <property type="entry name" value="Ald_Oxase/xanthine_DH-like"/>
</dbReference>
<sequence length="706" mass="74411">MTTEGLVRPDGPAKLTGAARYAADVPAESALAAALVSATVPNGRLAELDAAEARDCPGVAAVLTRADLPTLAELPSPPLGYPALPLQAEEIHYEGEPIAIVLAETLEQAQYAASRVRATYTGVREPIAFGEAEDVVPHSGHVLGGTDEEKGDAGAGLAEAHVTVTATYTTADRHHSPIEPSATLAWWEGEQLVLHSSVQSVAVAQQTMAALFSLPPEHVRVVCPFTGGGFGAKGYVWPHLPLAAAAAKVSGRPVRLVMTRAQMFTLSGHQPATRQTVSLGATRDGRLTALRHDSVNASGRAVDYLENTTHSSTWLYASPAIETRMRVQRVDRPGPTPMRAPHEGPGMFALESAMDELAYELGIDPVELRLRNEPDVDPMTGLPFSSRRLVECLREGAERFGWAERSPEPRSMREGNDLVGWGVAAATMDTFRAPSSAKVRIGADGRIVVETGMQEIGTGLPAMVQAVVAETLGCDPGDVEVRHGDSGFPPHAGTMGSMSAMGLGSAVQAAAREVLAKLDGRQGQPLAGLLAESGLTELEAEGRWSPEEDALAAGRSARYSMHTYGAIFAEVRVDADFGVVRLSRAVTRYAAGRILNPLAAHSQLTGGFAWGYGQALLEHSDVDPVLGRFVSKNLAGYLLPANADLPDLDAAFVEDDDRFANPLGAKGIGELGAVGVAAAIANAVFHATGRRVRNLPIRLATVLSEP</sequence>
<dbReference type="InterPro" id="IPR000674">
    <property type="entry name" value="Ald_Oxase/Xan_DH_a/b"/>
</dbReference>
<dbReference type="InterPro" id="IPR036856">
    <property type="entry name" value="Ald_Oxase/Xan_DH_a/b_sf"/>
</dbReference>
<dbReference type="Gene3D" id="3.90.1170.50">
    <property type="entry name" value="Aldehyde oxidase/xanthine dehydrogenase, a/b hammerhead"/>
    <property type="match status" value="1"/>
</dbReference>
<dbReference type="Pfam" id="PF01315">
    <property type="entry name" value="Ald_Xan_dh_C"/>
    <property type="match status" value="1"/>
</dbReference>
<keyword evidence="1" id="KW-0500">Molybdenum</keyword>
<dbReference type="GO" id="GO:0005506">
    <property type="term" value="F:iron ion binding"/>
    <property type="evidence" value="ECO:0007669"/>
    <property type="project" value="InterPro"/>
</dbReference>
<dbReference type="InterPro" id="IPR008274">
    <property type="entry name" value="AldOxase/xan_DH_MoCoBD1"/>
</dbReference>
<keyword evidence="5" id="KW-1185">Reference proteome</keyword>
<comment type="caution">
    <text evidence="4">The sequence shown here is derived from an EMBL/GenBank/DDBJ whole genome shotgun (WGS) entry which is preliminary data.</text>
</comment>
<evidence type="ECO:0000313" key="4">
    <source>
        <dbReference type="EMBL" id="PXY38345.1"/>
    </source>
</evidence>
<dbReference type="PANTHER" id="PTHR11908:SF132">
    <property type="entry name" value="ALDEHYDE OXIDASE 1-RELATED"/>
    <property type="match status" value="1"/>
</dbReference>
<organism evidence="4 5">
    <name type="scientific">Prauserella flavalba</name>
    <dbReference type="NCBI Taxonomy" id="1477506"/>
    <lineage>
        <taxon>Bacteria</taxon>
        <taxon>Bacillati</taxon>
        <taxon>Actinomycetota</taxon>
        <taxon>Actinomycetes</taxon>
        <taxon>Pseudonocardiales</taxon>
        <taxon>Pseudonocardiaceae</taxon>
        <taxon>Prauserella</taxon>
    </lineage>
</organism>
<dbReference type="SUPFAM" id="SSF56003">
    <property type="entry name" value="Molybdenum cofactor-binding domain"/>
    <property type="match status" value="1"/>
</dbReference>
<evidence type="ECO:0000259" key="3">
    <source>
        <dbReference type="SMART" id="SM01008"/>
    </source>
</evidence>
<gene>
    <name evidence="4" type="ORF">BA062_00870</name>
</gene>
<dbReference type="PANTHER" id="PTHR11908">
    <property type="entry name" value="XANTHINE DEHYDROGENASE"/>
    <property type="match status" value="1"/>
</dbReference>
<dbReference type="InterPro" id="IPR037165">
    <property type="entry name" value="AldOxase/xan_DH_Mopterin-bd_sf"/>
</dbReference>
<dbReference type="AlphaFoldDB" id="A0A318LY05"/>
<accession>A0A318LY05</accession>
<dbReference type="Pfam" id="PF20256">
    <property type="entry name" value="MoCoBD_2"/>
    <property type="match status" value="1"/>
</dbReference>
<evidence type="ECO:0000256" key="1">
    <source>
        <dbReference type="ARBA" id="ARBA00022505"/>
    </source>
</evidence>
<evidence type="ECO:0000313" key="5">
    <source>
        <dbReference type="Proteomes" id="UP000247892"/>
    </source>
</evidence>
<protein>
    <recommendedName>
        <fullName evidence="3">Aldehyde oxidase/xanthine dehydrogenase a/b hammerhead domain-containing protein</fullName>
    </recommendedName>
</protein>
<dbReference type="SMART" id="SM01008">
    <property type="entry name" value="Ald_Xan_dh_C"/>
    <property type="match status" value="1"/>
</dbReference>
<dbReference type="EMBL" id="MASU01000001">
    <property type="protein sequence ID" value="PXY38345.1"/>
    <property type="molecule type" value="Genomic_DNA"/>
</dbReference>
<keyword evidence="2" id="KW-0560">Oxidoreductase</keyword>
<dbReference type="InterPro" id="IPR046867">
    <property type="entry name" value="AldOxase/xan_DH_MoCoBD2"/>
</dbReference>
<dbReference type="GO" id="GO:0016491">
    <property type="term" value="F:oxidoreductase activity"/>
    <property type="evidence" value="ECO:0007669"/>
    <property type="project" value="UniProtKB-KW"/>
</dbReference>
<dbReference type="SUPFAM" id="SSF54665">
    <property type="entry name" value="CO dehydrogenase molybdoprotein N-domain-like"/>
    <property type="match status" value="1"/>
</dbReference>
<dbReference type="RefSeq" id="WP_110334080.1">
    <property type="nucleotide sequence ID" value="NZ_MASU01000001.1"/>
</dbReference>
<proteinExistence type="predicted"/>
<evidence type="ECO:0000256" key="2">
    <source>
        <dbReference type="ARBA" id="ARBA00023002"/>
    </source>
</evidence>
<dbReference type="Gene3D" id="3.30.365.10">
    <property type="entry name" value="Aldehyde oxidase/xanthine dehydrogenase, molybdopterin binding domain"/>
    <property type="match status" value="4"/>
</dbReference>
<dbReference type="Proteomes" id="UP000247892">
    <property type="component" value="Unassembled WGS sequence"/>
</dbReference>